<organism evidence="1 2">
    <name type="scientific">Rotaria sordida</name>
    <dbReference type="NCBI Taxonomy" id="392033"/>
    <lineage>
        <taxon>Eukaryota</taxon>
        <taxon>Metazoa</taxon>
        <taxon>Spiralia</taxon>
        <taxon>Gnathifera</taxon>
        <taxon>Rotifera</taxon>
        <taxon>Eurotatoria</taxon>
        <taxon>Bdelloidea</taxon>
        <taxon>Philodinida</taxon>
        <taxon>Philodinidae</taxon>
        <taxon>Rotaria</taxon>
    </lineage>
</organism>
<evidence type="ECO:0000313" key="1">
    <source>
        <dbReference type="EMBL" id="CAF4183911.1"/>
    </source>
</evidence>
<reference evidence="1" key="1">
    <citation type="submission" date="2021-02" db="EMBL/GenBank/DDBJ databases">
        <authorList>
            <person name="Nowell W R."/>
        </authorList>
    </citation>
    <scope>NUCLEOTIDE SEQUENCE</scope>
</reference>
<dbReference type="Proteomes" id="UP000663874">
    <property type="component" value="Unassembled WGS sequence"/>
</dbReference>
<proteinExistence type="predicted"/>
<sequence>MIDVLYSLMDVNERFNRLIFDSLYIHHLDMTINSSFDHIISIDKQISRICEKILPRIQHQIERLTVQPHSIKSILSFNYPQLYSLSFVNFPEKIFVRYLIDDLFLHDLFAKQITHLNINILNKTPKEYWLLRTYFFTSILSLCKRLINLNFCYFSDQDLPVSIYNLPPPSFKSSTLTNLKINVEIIDDCLDLLDGRLNCLSTLIIKITQISSTISNTDNI</sequence>
<accession>A0A820A4R9</accession>
<dbReference type="AlphaFoldDB" id="A0A820A4R9"/>
<comment type="caution">
    <text evidence="1">The sequence shown here is derived from an EMBL/GenBank/DDBJ whole genome shotgun (WGS) entry which is preliminary data.</text>
</comment>
<protein>
    <submittedName>
        <fullName evidence="1">Uncharacterized protein</fullName>
    </submittedName>
</protein>
<evidence type="ECO:0000313" key="2">
    <source>
        <dbReference type="Proteomes" id="UP000663874"/>
    </source>
</evidence>
<feature type="non-terminal residue" evidence="1">
    <location>
        <position position="1"/>
    </location>
</feature>
<dbReference type="EMBL" id="CAJOBE010014905">
    <property type="protein sequence ID" value="CAF4183911.1"/>
    <property type="molecule type" value="Genomic_DNA"/>
</dbReference>
<name>A0A820A4R9_9BILA</name>
<gene>
    <name evidence="1" type="ORF">FNK824_LOCUS35375</name>
</gene>